<dbReference type="AlphaFoldDB" id="A0A6I3KTD6"/>
<evidence type="ECO:0000256" key="1">
    <source>
        <dbReference type="SAM" id="SignalP"/>
    </source>
</evidence>
<organism evidence="2 3">
    <name type="scientific">Hyphomicrobium album</name>
    <dbReference type="NCBI Taxonomy" id="2665159"/>
    <lineage>
        <taxon>Bacteria</taxon>
        <taxon>Pseudomonadati</taxon>
        <taxon>Pseudomonadota</taxon>
        <taxon>Alphaproteobacteria</taxon>
        <taxon>Hyphomicrobiales</taxon>
        <taxon>Hyphomicrobiaceae</taxon>
        <taxon>Hyphomicrobium</taxon>
    </lineage>
</organism>
<dbReference type="EMBL" id="WMBQ01000002">
    <property type="protein sequence ID" value="MTD95981.1"/>
    <property type="molecule type" value="Genomic_DNA"/>
</dbReference>
<name>A0A6I3KTD6_9HYPH</name>
<protein>
    <submittedName>
        <fullName evidence="2">Uncharacterized protein</fullName>
    </submittedName>
</protein>
<accession>A0A6I3KTD6</accession>
<gene>
    <name evidence="2" type="ORF">GIW81_16705</name>
</gene>
<evidence type="ECO:0000313" key="2">
    <source>
        <dbReference type="EMBL" id="MTD95981.1"/>
    </source>
</evidence>
<keyword evidence="3" id="KW-1185">Reference proteome</keyword>
<reference evidence="2 3" key="1">
    <citation type="submission" date="2019-11" db="EMBL/GenBank/DDBJ databases">
        <title>Identification of a novel strain.</title>
        <authorList>
            <person name="Xu Q."/>
            <person name="Wang G."/>
        </authorList>
    </citation>
    <scope>NUCLEOTIDE SEQUENCE [LARGE SCALE GENOMIC DNA]</scope>
    <source>
        <strain evidence="3">xq</strain>
    </source>
</reference>
<proteinExistence type="predicted"/>
<feature type="chain" id="PRO_5026149996" evidence="1">
    <location>
        <begin position="21"/>
        <end position="143"/>
    </location>
</feature>
<comment type="caution">
    <text evidence="2">The sequence shown here is derived from an EMBL/GenBank/DDBJ whole genome shotgun (WGS) entry which is preliminary data.</text>
</comment>
<dbReference type="RefSeq" id="WP_154740460.1">
    <property type="nucleotide sequence ID" value="NZ_WMBQ01000002.1"/>
</dbReference>
<dbReference type="Proteomes" id="UP000440694">
    <property type="component" value="Unassembled WGS sequence"/>
</dbReference>
<keyword evidence="1" id="KW-0732">Signal</keyword>
<evidence type="ECO:0000313" key="3">
    <source>
        <dbReference type="Proteomes" id="UP000440694"/>
    </source>
</evidence>
<sequence length="143" mass="15605">MQRILGWAALFALVGAQAHALMAPEYYRKARAEAPYHVQIDITKVEAPRTGAGTCAVEGQVLKIFKDATGKLAKDQIVGFTVACHRKGDKVPIGGTLWLDTDALEKADYMEVYLTDAAAGFDVALWNYKLIPKLSDTPQLPVD</sequence>
<feature type="signal peptide" evidence="1">
    <location>
        <begin position="1"/>
        <end position="20"/>
    </location>
</feature>